<dbReference type="InterPro" id="IPR036509">
    <property type="entry name" value="Met_Sox_Rdtase_MsrA_sf"/>
</dbReference>
<dbReference type="SUPFAM" id="SSF55068">
    <property type="entry name" value="Peptide methionine sulfoxide reductase"/>
    <property type="match status" value="1"/>
</dbReference>
<evidence type="ECO:0000313" key="3">
    <source>
        <dbReference type="Proteomes" id="UP000441389"/>
    </source>
</evidence>
<proteinExistence type="predicted"/>
<feature type="domain" description="MEDS" evidence="1">
    <location>
        <begin position="5"/>
        <end position="141"/>
    </location>
</feature>
<dbReference type="Gene3D" id="3.30.1060.10">
    <property type="entry name" value="Peptide methionine sulphoxide reductase MsrA"/>
    <property type="match status" value="1"/>
</dbReference>
<name>A0A6I4IY09_9SPHN</name>
<organism evidence="2 3">
    <name type="scientific">Sphingomonas horti</name>
    <dbReference type="NCBI Taxonomy" id="2682842"/>
    <lineage>
        <taxon>Bacteria</taxon>
        <taxon>Pseudomonadati</taxon>
        <taxon>Pseudomonadota</taxon>
        <taxon>Alphaproteobacteria</taxon>
        <taxon>Sphingomonadales</taxon>
        <taxon>Sphingomonadaceae</taxon>
        <taxon>Sphingomonas</taxon>
    </lineage>
</organism>
<dbReference type="Pfam" id="PF14417">
    <property type="entry name" value="MEDS"/>
    <property type="match status" value="1"/>
</dbReference>
<dbReference type="AlphaFoldDB" id="A0A6I4IY09"/>
<protein>
    <recommendedName>
        <fullName evidence="1">MEDS domain-containing protein</fullName>
    </recommendedName>
</protein>
<reference evidence="2 3" key="1">
    <citation type="submission" date="2019-12" db="EMBL/GenBank/DDBJ databases">
        <authorList>
            <person name="Huq M.A."/>
        </authorList>
    </citation>
    <scope>NUCLEOTIDE SEQUENCE [LARGE SCALE GENOMIC DNA]</scope>
    <source>
        <strain evidence="2 3">MAH-20</strain>
    </source>
</reference>
<keyword evidence="3" id="KW-1185">Reference proteome</keyword>
<evidence type="ECO:0000313" key="2">
    <source>
        <dbReference type="EMBL" id="MVO76823.1"/>
    </source>
</evidence>
<sequence length="179" mass="19977">MGDVRHACAFFSGVDEAYRVLLPFIAEGFDRGDKAIHVISPDDEAEHLERLASAGIDPGHARATGQLELRNTTDVYLNGGRFDQDRMLASFETIAAANASSGFPATRIVCNMDWTADHRPQHEDIIEFEARVVTEVAEAGPFWEAEPEHQDYLERVPNGYTCHFPRPGWVLPRRLVSLA</sequence>
<dbReference type="EMBL" id="WQMS01000002">
    <property type="protein sequence ID" value="MVO76823.1"/>
    <property type="molecule type" value="Genomic_DNA"/>
</dbReference>
<accession>A0A6I4IY09</accession>
<dbReference type="InterPro" id="IPR025847">
    <property type="entry name" value="MEDS_domain"/>
</dbReference>
<comment type="caution">
    <text evidence="2">The sequence shown here is derived from an EMBL/GenBank/DDBJ whole genome shotgun (WGS) entry which is preliminary data.</text>
</comment>
<gene>
    <name evidence="2" type="ORF">GON01_02560</name>
</gene>
<dbReference type="GO" id="GO:0008113">
    <property type="term" value="F:peptide-methionine (S)-S-oxide reductase activity"/>
    <property type="evidence" value="ECO:0007669"/>
    <property type="project" value="UniProtKB-EC"/>
</dbReference>
<evidence type="ECO:0000259" key="1">
    <source>
        <dbReference type="Pfam" id="PF14417"/>
    </source>
</evidence>
<dbReference type="Proteomes" id="UP000441389">
    <property type="component" value="Unassembled WGS sequence"/>
</dbReference>